<protein>
    <recommendedName>
        <fullName evidence="3">Molybdopterin cofactor biosynthesis C (MoaC) domain-containing protein</fullName>
    </recommendedName>
</protein>
<keyword evidence="5" id="KW-1185">Reference proteome</keyword>
<reference evidence="4 5" key="1">
    <citation type="submission" date="2016-09" db="EMBL/GenBank/DDBJ databases">
        <title>Extensive genetic diversity and differential bi-allelic expression allows diatom success in the polar Southern Ocean.</title>
        <authorList>
            <consortium name="DOE Joint Genome Institute"/>
            <person name="Mock T."/>
            <person name="Otillar R.P."/>
            <person name="Strauss J."/>
            <person name="Dupont C."/>
            <person name="Frickenhaus S."/>
            <person name="Maumus F."/>
            <person name="Mcmullan M."/>
            <person name="Sanges R."/>
            <person name="Schmutz J."/>
            <person name="Toseland A."/>
            <person name="Valas R."/>
            <person name="Veluchamy A."/>
            <person name="Ward B.J."/>
            <person name="Allen A."/>
            <person name="Barry K."/>
            <person name="Falciatore A."/>
            <person name="Ferrante M."/>
            <person name="Fortunato A.E."/>
            <person name="Gloeckner G."/>
            <person name="Gruber A."/>
            <person name="Hipkin R."/>
            <person name="Janech M."/>
            <person name="Kroth P."/>
            <person name="Leese F."/>
            <person name="Lindquist E."/>
            <person name="Lyon B.R."/>
            <person name="Martin J."/>
            <person name="Mayer C."/>
            <person name="Parker M."/>
            <person name="Quesneville H."/>
            <person name="Raymond J."/>
            <person name="Uhlig C."/>
            <person name="Valentin K.U."/>
            <person name="Worden A.Z."/>
            <person name="Armbrust E.V."/>
            <person name="Bowler C."/>
            <person name="Green B."/>
            <person name="Moulton V."/>
            <person name="Van Oosterhout C."/>
            <person name="Grigoriev I."/>
        </authorList>
    </citation>
    <scope>NUCLEOTIDE SEQUENCE [LARGE SCALE GENOMIC DNA]</scope>
    <source>
        <strain evidence="4 5">CCMP1102</strain>
    </source>
</reference>
<dbReference type="UniPathway" id="UPA00344"/>
<proteinExistence type="predicted"/>
<dbReference type="KEGG" id="fcy:FRACYDRAFT_197542"/>
<dbReference type="Proteomes" id="UP000095751">
    <property type="component" value="Unassembled WGS sequence"/>
</dbReference>
<evidence type="ECO:0000259" key="3">
    <source>
        <dbReference type="Pfam" id="PF01967"/>
    </source>
</evidence>
<dbReference type="Pfam" id="PF01967">
    <property type="entry name" value="MoaC"/>
    <property type="match status" value="1"/>
</dbReference>
<gene>
    <name evidence="4" type="ORF">FRACYDRAFT_197542</name>
</gene>
<dbReference type="OrthoDB" id="429626at2759"/>
<keyword evidence="2" id="KW-0501">Molybdenum cofactor biosynthesis</keyword>
<name>A0A1E7ENV1_9STRA</name>
<comment type="pathway">
    <text evidence="1">Cofactor biosynthesis; molybdopterin biosynthesis.</text>
</comment>
<feature type="domain" description="Molybdopterin cofactor biosynthesis C (MoaC)" evidence="3">
    <location>
        <begin position="1"/>
        <end position="158"/>
    </location>
</feature>
<organism evidence="4 5">
    <name type="scientific">Fragilariopsis cylindrus CCMP1102</name>
    <dbReference type="NCBI Taxonomy" id="635003"/>
    <lineage>
        <taxon>Eukaryota</taxon>
        <taxon>Sar</taxon>
        <taxon>Stramenopiles</taxon>
        <taxon>Ochrophyta</taxon>
        <taxon>Bacillariophyta</taxon>
        <taxon>Bacillariophyceae</taxon>
        <taxon>Bacillariophycidae</taxon>
        <taxon>Bacillariales</taxon>
        <taxon>Bacillariaceae</taxon>
        <taxon>Fragilariopsis</taxon>
    </lineage>
</organism>
<dbReference type="InterPro" id="IPR002820">
    <property type="entry name" value="Mopterin_CF_biosynth-C_dom"/>
</dbReference>
<dbReference type="EMBL" id="KV784385">
    <property type="protein sequence ID" value="OEU07545.1"/>
    <property type="molecule type" value="Genomic_DNA"/>
</dbReference>
<evidence type="ECO:0000313" key="5">
    <source>
        <dbReference type="Proteomes" id="UP000095751"/>
    </source>
</evidence>
<dbReference type="Gene3D" id="3.30.70.640">
    <property type="entry name" value="Molybdopterin cofactor biosynthesis C (MoaC) domain"/>
    <property type="match status" value="1"/>
</dbReference>
<dbReference type="InterPro" id="IPR036522">
    <property type="entry name" value="MoaC_sf"/>
</dbReference>
<evidence type="ECO:0000313" key="4">
    <source>
        <dbReference type="EMBL" id="OEU07545.1"/>
    </source>
</evidence>
<dbReference type="SUPFAM" id="SSF55040">
    <property type="entry name" value="Molybdenum cofactor biosynthesis protein C, MoaC"/>
    <property type="match status" value="1"/>
</dbReference>
<sequence>MVDVGKKDVTARTAHARSEVWLPSCVIEAFLPELEELIGPKGPIFSTAKIAGIMAAKKTSDLIPLCHPLPLDQVQINIQLLPILPKKQKLHNNNNNDNDGGGGTVIIDCICRVTHKTGVEMEALLGASIAALTIYDMTKAVSHNIKIKETRLIAKTGGKRTVVLDESESESDE</sequence>
<evidence type="ECO:0000256" key="2">
    <source>
        <dbReference type="ARBA" id="ARBA00023150"/>
    </source>
</evidence>
<dbReference type="AlphaFoldDB" id="A0A1E7ENV1"/>
<accession>A0A1E7ENV1</accession>
<dbReference type="GO" id="GO:0006777">
    <property type="term" value="P:Mo-molybdopterin cofactor biosynthetic process"/>
    <property type="evidence" value="ECO:0007669"/>
    <property type="project" value="UniProtKB-KW"/>
</dbReference>
<evidence type="ECO:0000256" key="1">
    <source>
        <dbReference type="ARBA" id="ARBA00005046"/>
    </source>
</evidence>
<dbReference type="InParanoid" id="A0A1E7ENV1"/>